<dbReference type="NCBIfam" id="TIGR01727">
    <property type="entry name" value="oligo_HPY"/>
    <property type="match status" value="1"/>
</dbReference>
<dbReference type="GO" id="GO:0005524">
    <property type="term" value="F:ATP binding"/>
    <property type="evidence" value="ECO:0007669"/>
    <property type="project" value="UniProtKB-KW"/>
</dbReference>
<evidence type="ECO:0000313" key="7">
    <source>
        <dbReference type="EMBL" id="TQM89664.1"/>
    </source>
</evidence>
<keyword evidence="8" id="KW-1185">Reference proteome</keyword>
<dbReference type="PANTHER" id="PTHR43776">
    <property type="entry name" value="TRANSPORT ATP-BINDING PROTEIN"/>
    <property type="match status" value="1"/>
</dbReference>
<reference evidence="7 8" key="1">
    <citation type="submission" date="2019-06" db="EMBL/GenBank/DDBJ databases">
        <title>Genomic Encyclopedia of Archaeal and Bacterial Type Strains, Phase II (KMG-II): from individual species to whole genera.</title>
        <authorList>
            <person name="Goeker M."/>
        </authorList>
    </citation>
    <scope>NUCLEOTIDE SEQUENCE [LARGE SCALE GENOMIC DNA]</scope>
    <source>
        <strain evidence="7 8">DSM 18423</strain>
    </source>
</reference>
<gene>
    <name evidence="7" type="ORF">BD293_4333</name>
</gene>
<dbReference type="AlphaFoldDB" id="A0A543K3Q5"/>
<evidence type="ECO:0000313" key="8">
    <source>
        <dbReference type="Proteomes" id="UP000320582"/>
    </source>
</evidence>
<evidence type="ECO:0000256" key="2">
    <source>
        <dbReference type="ARBA" id="ARBA00005417"/>
    </source>
</evidence>
<dbReference type="Pfam" id="PF08352">
    <property type="entry name" value="oligo_HPY"/>
    <property type="match status" value="1"/>
</dbReference>
<dbReference type="GO" id="GO:0055085">
    <property type="term" value="P:transmembrane transport"/>
    <property type="evidence" value="ECO:0007669"/>
    <property type="project" value="UniProtKB-ARBA"/>
</dbReference>
<dbReference type="RefSeq" id="WP_211841106.1">
    <property type="nucleotide sequence ID" value="NZ_VFPT01000005.1"/>
</dbReference>
<comment type="caution">
    <text evidence="7">The sequence shown here is derived from an EMBL/GenBank/DDBJ whole genome shotgun (WGS) entry which is preliminary data.</text>
</comment>
<dbReference type="Proteomes" id="UP000320582">
    <property type="component" value="Unassembled WGS sequence"/>
</dbReference>
<organism evidence="7 8">
    <name type="scientific">Roseinatronobacter monicus</name>
    <dbReference type="NCBI Taxonomy" id="393481"/>
    <lineage>
        <taxon>Bacteria</taxon>
        <taxon>Pseudomonadati</taxon>
        <taxon>Pseudomonadota</taxon>
        <taxon>Alphaproteobacteria</taxon>
        <taxon>Rhodobacterales</taxon>
        <taxon>Paracoccaceae</taxon>
        <taxon>Roseinatronobacter</taxon>
    </lineage>
</organism>
<dbReference type="SUPFAM" id="SSF52540">
    <property type="entry name" value="P-loop containing nucleoside triphosphate hydrolases"/>
    <property type="match status" value="1"/>
</dbReference>
<feature type="domain" description="ABC transporter" evidence="6">
    <location>
        <begin position="7"/>
        <end position="258"/>
    </location>
</feature>
<dbReference type="InterPro" id="IPR013563">
    <property type="entry name" value="Oligopep_ABC_C"/>
</dbReference>
<dbReference type="GO" id="GO:0005886">
    <property type="term" value="C:plasma membrane"/>
    <property type="evidence" value="ECO:0007669"/>
    <property type="project" value="UniProtKB-SubCell"/>
</dbReference>
<dbReference type="PROSITE" id="PS00211">
    <property type="entry name" value="ABC_TRANSPORTER_1"/>
    <property type="match status" value="1"/>
</dbReference>
<dbReference type="GO" id="GO:0016887">
    <property type="term" value="F:ATP hydrolysis activity"/>
    <property type="evidence" value="ECO:0007669"/>
    <property type="project" value="InterPro"/>
</dbReference>
<keyword evidence="5 7" id="KW-0067">ATP-binding</keyword>
<comment type="similarity">
    <text evidence="2">Belongs to the ABC transporter superfamily.</text>
</comment>
<evidence type="ECO:0000256" key="1">
    <source>
        <dbReference type="ARBA" id="ARBA00004417"/>
    </source>
</evidence>
<sequence length="348" mass="38483">MSDEPLLKLENVSKEFTVSGKSFLSAKRTLRAVDNVSFEVRRGETLALVGESGCGKTTTAWMILKLLDPTSGRILFNGEDISTLKKDGLRQYRKRVQAVFQDPWGSLDPRMRVRRIVAEPLIGTGEKLTKAQRDRRVDEALDVVGIGAKQGNKFPHEFSGGQRQRIAIASALVSRPDLIVLDEPISGLDVSIRAQMMNLLKDLQEQYGCAYVMIAHDLGTTRYMADWLGVMYLGRCVEMARSEDIFEQTSHPYTQALFSAALPSHPRDVGETIVLSGEVPSPMSPPSGCAFHPRCHKNLGAVCESMKPEHISFANNTEHTVACHLYDENGTAVRPDVKIRDAADVANK</sequence>
<dbReference type="EMBL" id="VFPT01000005">
    <property type="protein sequence ID" value="TQM89664.1"/>
    <property type="molecule type" value="Genomic_DNA"/>
</dbReference>
<dbReference type="PANTHER" id="PTHR43776:SF7">
    <property type="entry name" value="D,D-DIPEPTIDE TRANSPORT ATP-BINDING PROTEIN DDPF-RELATED"/>
    <property type="match status" value="1"/>
</dbReference>
<dbReference type="Gene3D" id="3.40.50.300">
    <property type="entry name" value="P-loop containing nucleotide triphosphate hydrolases"/>
    <property type="match status" value="1"/>
</dbReference>
<keyword evidence="4" id="KW-0547">Nucleotide-binding</keyword>
<evidence type="ECO:0000256" key="4">
    <source>
        <dbReference type="ARBA" id="ARBA00022741"/>
    </source>
</evidence>
<keyword evidence="3" id="KW-0813">Transport</keyword>
<dbReference type="SMART" id="SM00382">
    <property type="entry name" value="AAA"/>
    <property type="match status" value="1"/>
</dbReference>
<evidence type="ECO:0000256" key="5">
    <source>
        <dbReference type="ARBA" id="ARBA00022840"/>
    </source>
</evidence>
<dbReference type="InterPro" id="IPR050319">
    <property type="entry name" value="ABC_transp_ATP-bind"/>
</dbReference>
<dbReference type="InterPro" id="IPR003593">
    <property type="entry name" value="AAA+_ATPase"/>
</dbReference>
<dbReference type="InterPro" id="IPR003439">
    <property type="entry name" value="ABC_transporter-like_ATP-bd"/>
</dbReference>
<protein>
    <submittedName>
        <fullName evidence="7">Peptide/nickel transport system ATP-binding protein/oligopeptide transport system ATP-binding protein</fullName>
    </submittedName>
</protein>
<evidence type="ECO:0000256" key="3">
    <source>
        <dbReference type="ARBA" id="ARBA00022448"/>
    </source>
</evidence>
<dbReference type="InterPro" id="IPR017871">
    <property type="entry name" value="ABC_transporter-like_CS"/>
</dbReference>
<dbReference type="GO" id="GO:0015833">
    <property type="term" value="P:peptide transport"/>
    <property type="evidence" value="ECO:0007669"/>
    <property type="project" value="InterPro"/>
</dbReference>
<dbReference type="InterPro" id="IPR027417">
    <property type="entry name" value="P-loop_NTPase"/>
</dbReference>
<evidence type="ECO:0000259" key="6">
    <source>
        <dbReference type="PROSITE" id="PS50893"/>
    </source>
</evidence>
<accession>A0A543K3Q5</accession>
<name>A0A543K3Q5_9RHOB</name>
<comment type="subcellular location">
    <subcellularLocation>
        <location evidence="1">Cell inner membrane</location>
        <topology evidence="1">Peripheral membrane protein</topology>
    </subcellularLocation>
</comment>
<dbReference type="PROSITE" id="PS50893">
    <property type="entry name" value="ABC_TRANSPORTER_2"/>
    <property type="match status" value="1"/>
</dbReference>
<proteinExistence type="inferred from homology"/>
<dbReference type="Pfam" id="PF00005">
    <property type="entry name" value="ABC_tran"/>
    <property type="match status" value="1"/>
</dbReference>
<dbReference type="CDD" id="cd03257">
    <property type="entry name" value="ABC_NikE_OppD_transporters"/>
    <property type="match status" value="1"/>
</dbReference>
<dbReference type="FunFam" id="3.40.50.300:FF:000016">
    <property type="entry name" value="Oligopeptide ABC transporter ATP-binding component"/>
    <property type="match status" value="1"/>
</dbReference>